<keyword evidence="1" id="KW-0472">Membrane</keyword>
<accession>A0ABU9VPI0</accession>
<reference evidence="2 3" key="1">
    <citation type="submission" date="2024-04" db="EMBL/GenBank/DDBJ databases">
        <title>Genome sequencing and metabolic network reconstruction of aminoacids and betaine degradation by Anoxynatronum sibiricum.</title>
        <authorList>
            <person name="Detkova E.N."/>
            <person name="Boltjanskaja Y.V."/>
            <person name="Mardanov A.V."/>
            <person name="Kevbrin V."/>
        </authorList>
    </citation>
    <scope>NUCLEOTIDE SEQUENCE [LARGE SCALE GENOMIC DNA]</scope>
    <source>
        <strain evidence="2 3">Z-7981</strain>
    </source>
</reference>
<name>A0ABU9VPI0_9CLOT</name>
<keyword evidence="1" id="KW-1133">Transmembrane helix</keyword>
<evidence type="ECO:0000313" key="3">
    <source>
        <dbReference type="Proteomes" id="UP001407405"/>
    </source>
</evidence>
<dbReference type="NCBIfam" id="NF045596">
    <property type="entry name" value="ECF_S_CD3073"/>
    <property type="match status" value="1"/>
</dbReference>
<dbReference type="RefSeq" id="WP_343184324.1">
    <property type="nucleotide sequence ID" value="NZ_JBCITM010000001.1"/>
</dbReference>
<gene>
    <name evidence="2" type="ORF">AAIG11_00505</name>
</gene>
<dbReference type="Proteomes" id="UP001407405">
    <property type="component" value="Unassembled WGS sequence"/>
</dbReference>
<organism evidence="2 3">
    <name type="scientific">Anoxynatronum sibiricum</name>
    <dbReference type="NCBI Taxonomy" id="210623"/>
    <lineage>
        <taxon>Bacteria</taxon>
        <taxon>Bacillati</taxon>
        <taxon>Bacillota</taxon>
        <taxon>Clostridia</taxon>
        <taxon>Eubacteriales</taxon>
        <taxon>Clostridiaceae</taxon>
        <taxon>Anoxynatronum</taxon>
    </lineage>
</organism>
<dbReference type="InterPro" id="IPR024529">
    <property type="entry name" value="ECF_trnsprt_substrate-spec"/>
</dbReference>
<feature type="transmembrane region" description="Helical" evidence="1">
    <location>
        <begin position="76"/>
        <end position="93"/>
    </location>
</feature>
<dbReference type="Gene3D" id="1.10.1760.20">
    <property type="match status" value="1"/>
</dbReference>
<keyword evidence="1" id="KW-0812">Transmembrane</keyword>
<dbReference type="Pfam" id="PF12822">
    <property type="entry name" value="ECF_trnsprt"/>
    <property type="match status" value="1"/>
</dbReference>
<evidence type="ECO:0000313" key="2">
    <source>
        <dbReference type="EMBL" id="MEN1758939.1"/>
    </source>
</evidence>
<comment type="caution">
    <text evidence="2">The sequence shown here is derived from an EMBL/GenBank/DDBJ whole genome shotgun (WGS) entry which is preliminary data.</text>
</comment>
<feature type="transmembrane region" description="Helical" evidence="1">
    <location>
        <begin position="45"/>
        <end position="70"/>
    </location>
</feature>
<dbReference type="EMBL" id="JBCITM010000001">
    <property type="protein sequence ID" value="MEN1758939.1"/>
    <property type="molecule type" value="Genomic_DNA"/>
</dbReference>
<evidence type="ECO:0000256" key="1">
    <source>
        <dbReference type="SAM" id="Phobius"/>
    </source>
</evidence>
<keyword evidence="3" id="KW-1185">Reference proteome</keyword>
<feature type="transmembrane region" description="Helical" evidence="1">
    <location>
        <begin position="12"/>
        <end position="38"/>
    </location>
</feature>
<sequence length="191" mass="19973">MSSSPFRSTRAMVLASMGIVVNIVLGTIVSTLQIPLLFLDTMGTILVAAVLGPLAGAMTGGLTNVIQGAITNPRTIPFALVNIVIGVIVGLVVRRFRFDLKTAVITGLVLAVIAPLIGTPISVLMFGGLTGGGTDIMVAWLLASGQRIFTAAFIPRVTGNLVDKVASCVLVALMLKYVPRDLFTTRAVDHD</sequence>
<proteinExistence type="predicted"/>
<protein>
    <submittedName>
        <fullName evidence="2">CD3073 family putative ECF transporter S component</fullName>
    </submittedName>
</protein>